<dbReference type="Proteomes" id="UP000229526">
    <property type="component" value="Unassembled WGS sequence"/>
</dbReference>
<protein>
    <submittedName>
        <fullName evidence="2">Uncharacterized protein</fullName>
    </submittedName>
</protein>
<evidence type="ECO:0000256" key="1">
    <source>
        <dbReference type="SAM" id="MobiDB-lite"/>
    </source>
</evidence>
<gene>
    <name evidence="2" type="ORF">COU11_00255</name>
</gene>
<dbReference type="AlphaFoldDB" id="A0A2H0UM27"/>
<proteinExistence type="predicted"/>
<feature type="region of interest" description="Disordered" evidence="1">
    <location>
        <begin position="1"/>
        <end position="25"/>
    </location>
</feature>
<comment type="caution">
    <text evidence="2">The sequence shown here is derived from an EMBL/GenBank/DDBJ whole genome shotgun (WGS) entry which is preliminary data.</text>
</comment>
<dbReference type="EMBL" id="PFBD01000002">
    <property type="protein sequence ID" value="PIR87438.1"/>
    <property type="molecule type" value="Genomic_DNA"/>
</dbReference>
<reference evidence="3" key="1">
    <citation type="submission" date="2017-09" db="EMBL/GenBank/DDBJ databases">
        <title>Depth-based differentiation of microbial function through sediment-hosted aquifers and enrichment of novel symbionts in the deep terrestrial subsurface.</title>
        <authorList>
            <person name="Probst A.J."/>
            <person name="Ladd B."/>
            <person name="Jarett J.K."/>
            <person name="Geller-Mcgrath D.E."/>
            <person name="Sieber C.M.K."/>
            <person name="Emerson J.B."/>
            <person name="Anantharaman K."/>
            <person name="Thomas B.C."/>
            <person name="Malmstrom R."/>
            <person name="Stieglmeier M."/>
            <person name="Klingl A."/>
            <person name="Woyke T."/>
            <person name="Ryan C.M."/>
            <person name="Banfield J.F."/>
        </authorList>
    </citation>
    <scope>NUCLEOTIDE SEQUENCE [LARGE SCALE GENOMIC DNA]</scope>
</reference>
<evidence type="ECO:0000313" key="2">
    <source>
        <dbReference type="EMBL" id="PIR87438.1"/>
    </source>
</evidence>
<name>A0A2H0UM27_9BACT</name>
<sequence length="121" mass="13515">MNNNEGVAELDLPSSSEAGKEDVPSPEEVAEIFAKLLEGKEAKEIQSCEDEKGPYLRVFKVLRRGEDKEYLYMRKGRYAEGSSAETAIYAIFFNEAGEATGAEILARYIGGQWEINPWSTE</sequence>
<evidence type="ECO:0000313" key="3">
    <source>
        <dbReference type="Proteomes" id="UP000229526"/>
    </source>
</evidence>
<organism evidence="2 3">
    <name type="scientific">Candidatus Harrisonbacteria bacterium CG10_big_fil_rev_8_21_14_0_10_49_15</name>
    <dbReference type="NCBI Taxonomy" id="1974587"/>
    <lineage>
        <taxon>Bacteria</taxon>
        <taxon>Candidatus Harrisoniibacteriota</taxon>
    </lineage>
</organism>
<accession>A0A2H0UM27</accession>